<keyword evidence="1" id="KW-0812">Transmembrane</keyword>
<feature type="transmembrane region" description="Helical" evidence="1">
    <location>
        <begin position="65"/>
        <end position="94"/>
    </location>
</feature>
<reference evidence="2" key="2">
    <citation type="journal article" date="2022" name="Microb. Genom.">
        <title>A chromosome-scale genome assembly of the tomato pathogen Cladosporium fulvum reveals a compartmentalized genome architecture and the presence of a dispensable chromosome.</title>
        <authorList>
            <person name="Zaccaron A.Z."/>
            <person name="Chen L.H."/>
            <person name="Samaras A."/>
            <person name="Stergiopoulos I."/>
        </authorList>
    </citation>
    <scope>NUCLEOTIDE SEQUENCE</scope>
    <source>
        <strain evidence="2">Race5_Kim</strain>
    </source>
</reference>
<proteinExistence type="predicted"/>
<dbReference type="Pfam" id="PF10311">
    <property type="entry name" value="Ilm1"/>
    <property type="match status" value="1"/>
</dbReference>
<organism evidence="2 3">
    <name type="scientific">Passalora fulva</name>
    <name type="common">Tomato leaf mold</name>
    <name type="synonym">Cladosporium fulvum</name>
    <dbReference type="NCBI Taxonomy" id="5499"/>
    <lineage>
        <taxon>Eukaryota</taxon>
        <taxon>Fungi</taxon>
        <taxon>Dikarya</taxon>
        <taxon>Ascomycota</taxon>
        <taxon>Pezizomycotina</taxon>
        <taxon>Dothideomycetes</taxon>
        <taxon>Dothideomycetidae</taxon>
        <taxon>Mycosphaerellales</taxon>
        <taxon>Mycosphaerellaceae</taxon>
        <taxon>Fulvia</taxon>
    </lineage>
</organism>
<keyword evidence="1" id="KW-0472">Membrane</keyword>
<evidence type="ECO:0000313" key="3">
    <source>
        <dbReference type="Proteomes" id="UP000756132"/>
    </source>
</evidence>
<dbReference type="GeneID" id="71992344"/>
<protein>
    <recommendedName>
        <fullName evidence="4">Increased loss of mitochondrial DNA protein 1</fullName>
    </recommendedName>
</protein>
<dbReference type="InterPro" id="IPR018815">
    <property type="entry name" value="Incr_loss_mito_DNA_1"/>
</dbReference>
<dbReference type="KEGG" id="ffu:CLAFUR5_12466"/>
<evidence type="ECO:0000313" key="2">
    <source>
        <dbReference type="EMBL" id="UJO22913.1"/>
    </source>
</evidence>
<feature type="transmembrane region" description="Helical" evidence="1">
    <location>
        <begin position="204"/>
        <end position="223"/>
    </location>
</feature>
<name>A0A9Q8UUH7_PASFU</name>
<feature type="transmembrane region" description="Helical" evidence="1">
    <location>
        <begin position="127"/>
        <end position="145"/>
    </location>
</feature>
<dbReference type="OrthoDB" id="5299849at2759"/>
<feature type="transmembrane region" description="Helical" evidence="1">
    <location>
        <begin position="157"/>
        <end position="177"/>
    </location>
</feature>
<dbReference type="PANTHER" id="PTHR28029">
    <property type="entry name" value="PROTEIN ILM1"/>
    <property type="match status" value="1"/>
</dbReference>
<gene>
    <name evidence="2" type="ORF">CLAFUR5_12466</name>
</gene>
<evidence type="ECO:0000256" key="1">
    <source>
        <dbReference type="SAM" id="Phobius"/>
    </source>
</evidence>
<keyword evidence="3" id="KW-1185">Reference proteome</keyword>
<keyword evidence="1" id="KW-1133">Transmembrane helix</keyword>
<dbReference type="Proteomes" id="UP000756132">
    <property type="component" value="Chromosome 10"/>
</dbReference>
<dbReference type="RefSeq" id="XP_047767279.1">
    <property type="nucleotide sequence ID" value="XM_047911614.1"/>
</dbReference>
<dbReference type="EMBL" id="CP090172">
    <property type="protein sequence ID" value="UJO22913.1"/>
    <property type="molecule type" value="Genomic_DNA"/>
</dbReference>
<reference evidence="2" key="1">
    <citation type="submission" date="2021-12" db="EMBL/GenBank/DDBJ databases">
        <authorList>
            <person name="Zaccaron A."/>
            <person name="Stergiopoulos I."/>
        </authorList>
    </citation>
    <scope>NUCLEOTIDE SEQUENCE</scope>
    <source>
        <strain evidence="2">Race5_Kim</strain>
    </source>
</reference>
<sequence>MSEAQVTRTMAGETWRTFQELLVILPCEVKLRAETSEEAEHAVLTFRRHVLSNVTGQFRDERGHLLTTTMAIISGFTLIRAISLFHITAAYFFLTAPKTIADQNAIFILGESMRLPHATSLDKPNDASAFIGVLLAFLGIVDLTAASMEEGIALHYWLSNVPVRLVFFFVLTAYTYLFKEGGALGPTSTSFGKASLGEPLQNSLVFSFGFVEIATWFWIFTSLREERREMARKRIEDLIAEEDRL</sequence>
<evidence type="ECO:0008006" key="4">
    <source>
        <dbReference type="Google" id="ProtNLM"/>
    </source>
</evidence>
<accession>A0A9Q8UUH7</accession>
<dbReference type="PANTHER" id="PTHR28029:SF1">
    <property type="entry name" value="PROTEIN ILM1"/>
    <property type="match status" value="1"/>
</dbReference>
<dbReference type="AlphaFoldDB" id="A0A9Q8UUH7"/>